<feature type="signal peptide" evidence="1">
    <location>
        <begin position="1"/>
        <end position="18"/>
    </location>
</feature>
<comment type="caution">
    <text evidence="2">The sequence shown here is derived from an EMBL/GenBank/DDBJ whole genome shotgun (WGS) entry which is preliminary data.</text>
</comment>
<reference evidence="2 3" key="1">
    <citation type="journal article" date="2013" name="Curr. Biol.">
        <title>The Genome of the Foraminiferan Reticulomyxa filosa.</title>
        <authorList>
            <person name="Glockner G."/>
            <person name="Hulsmann N."/>
            <person name="Schleicher M."/>
            <person name="Noegel A.A."/>
            <person name="Eichinger L."/>
            <person name="Gallinger C."/>
            <person name="Pawlowski J."/>
            <person name="Sierra R."/>
            <person name="Euteneuer U."/>
            <person name="Pillet L."/>
            <person name="Moustafa A."/>
            <person name="Platzer M."/>
            <person name="Groth M."/>
            <person name="Szafranski K."/>
            <person name="Schliwa M."/>
        </authorList>
    </citation>
    <scope>NUCLEOTIDE SEQUENCE [LARGE SCALE GENOMIC DNA]</scope>
</reference>
<evidence type="ECO:0000256" key="1">
    <source>
        <dbReference type="SAM" id="SignalP"/>
    </source>
</evidence>
<sequence length="191" mass="22272">MRYLWCLLQLLLVQNVFGEAFKTKAVECKDQQECENQVLTCDSTKICELTCSSYYSCHNLYYRVINPTVEQVIIRLTGKSSGEGMTVDLWEEAESERIIYILSNNSSAAKALRILGQRNDRIKVQCLEQNTTAKVIDVISNVVVYLGITQPVKLSLFVCIEYKYIFVKKKKKITCFCWRDLRIKFYYKKKK</sequence>
<dbReference type="EMBL" id="ASPP01009042">
    <property type="protein sequence ID" value="ETO24685.1"/>
    <property type="molecule type" value="Genomic_DNA"/>
</dbReference>
<keyword evidence="3" id="KW-1185">Reference proteome</keyword>
<dbReference type="AlphaFoldDB" id="X6NED0"/>
<accession>X6NED0</accession>
<name>X6NED0_RETFI</name>
<protein>
    <submittedName>
        <fullName evidence="2">Uncharacterized protein</fullName>
    </submittedName>
</protein>
<organism evidence="2 3">
    <name type="scientific">Reticulomyxa filosa</name>
    <dbReference type="NCBI Taxonomy" id="46433"/>
    <lineage>
        <taxon>Eukaryota</taxon>
        <taxon>Sar</taxon>
        <taxon>Rhizaria</taxon>
        <taxon>Retaria</taxon>
        <taxon>Foraminifera</taxon>
        <taxon>Monothalamids</taxon>
        <taxon>Reticulomyxidae</taxon>
        <taxon>Reticulomyxa</taxon>
    </lineage>
</organism>
<keyword evidence="1" id="KW-0732">Signal</keyword>
<evidence type="ECO:0000313" key="3">
    <source>
        <dbReference type="Proteomes" id="UP000023152"/>
    </source>
</evidence>
<evidence type="ECO:0000313" key="2">
    <source>
        <dbReference type="EMBL" id="ETO24685.1"/>
    </source>
</evidence>
<proteinExistence type="predicted"/>
<gene>
    <name evidence="2" type="ORF">RFI_12470</name>
</gene>
<dbReference type="Proteomes" id="UP000023152">
    <property type="component" value="Unassembled WGS sequence"/>
</dbReference>
<feature type="chain" id="PRO_5004975622" evidence="1">
    <location>
        <begin position="19"/>
        <end position="191"/>
    </location>
</feature>